<proteinExistence type="predicted"/>
<dbReference type="Pfam" id="PF00651">
    <property type="entry name" value="BTB"/>
    <property type="match status" value="1"/>
</dbReference>
<dbReference type="InterPro" id="IPR011333">
    <property type="entry name" value="SKP1/BTB/POZ_sf"/>
</dbReference>
<dbReference type="Gene3D" id="3.30.710.10">
    <property type="entry name" value="Potassium Channel Kv1.1, Chain A"/>
    <property type="match status" value="1"/>
</dbReference>
<comment type="caution">
    <text evidence="2">The sequence shown here is derived from an EMBL/GenBank/DDBJ whole genome shotgun (WGS) entry which is preliminary data.</text>
</comment>
<dbReference type="PROSITE" id="PS50097">
    <property type="entry name" value="BTB"/>
    <property type="match status" value="1"/>
</dbReference>
<dbReference type="InterPro" id="IPR000210">
    <property type="entry name" value="BTB/POZ_dom"/>
</dbReference>
<dbReference type="Proteomes" id="UP000179807">
    <property type="component" value="Unassembled WGS sequence"/>
</dbReference>
<dbReference type="CDD" id="cd18186">
    <property type="entry name" value="BTB_POZ_ZBTB_KLHL-like"/>
    <property type="match status" value="1"/>
</dbReference>
<protein>
    <recommendedName>
        <fullName evidence="1">BTB domain-containing protein</fullName>
    </recommendedName>
</protein>
<dbReference type="OrthoDB" id="6359943at2759"/>
<evidence type="ECO:0000259" key="1">
    <source>
        <dbReference type="PROSITE" id="PS50097"/>
    </source>
</evidence>
<accession>A0A1J4KG08</accession>
<dbReference type="VEuPathDB" id="TrichDB:TRFO_04889"/>
<gene>
    <name evidence="2" type="ORF">TRFO_04889</name>
</gene>
<reference evidence="2" key="1">
    <citation type="submission" date="2016-10" db="EMBL/GenBank/DDBJ databases">
        <authorList>
            <person name="Benchimol M."/>
            <person name="Almeida L.G."/>
            <person name="Vasconcelos A.T."/>
            <person name="Perreira-Neves A."/>
            <person name="Rosa I.A."/>
            <person name="Tasca T."/>
            <person name="Bogo M.R."/>
            <person name="de Souza W."/>
        </authorList>
    </citation>
    <scope>NUCLEOTIDE SEQUENCE [LARGE SCALE GENOMIC DNA]</scope>
    <source>
        <strain evidence="2">K</strain>
    </source>
</reference>
<organism evidence="2 3">
    <name type="scientific">Tritrichomonas foetus</name>
    <dbReference type="NCBI Taxonomy" id="1144522"/>
    <lineage>
        <taxon>Eukaryota</taxon>
        <taxon>Metamonada</taxon>
        <taxon>Parabasalia</taxon>
        <taxon>Tritrichomonadida</taxon>
        <taxon>Tritrichomonadidae</taxon>
        <taxon>Tritrichomonas</taxon>
    </lineage>
</organism>
<dbReference type="RefSeq" id="XP_068361421.1">
    <property type="nucleotide sequence ID" value="XM_068492158.1"/>
</dbReference>
<name>A0A1J4KG08_9EUKA</name>
<dbReference type="SUPFAM" id="SSF54695">
    <property type="entry name" value="POZ domain"/>
    <property type="match status" value="1"/>
</dbReference>
<feature type="domain" description="BTB" evidence="1">
    <location>
        <begin position="107"/>
        <end position="173"/>
    </location>
</feature>
<keyword evidence="3" id="KW-1185">Reference proteome</keyword>
<dbReference type="AlphaFoldDB" id="A0A1J4KG08"/>
<dbReference type="GeneID" id="94826862"/>
<evidence type="ECO:0000313" key="2">
    <source>
        <dbReference type="EMBL" id="OHT08285.1"/>
    </source>
</evidence>
<dbReference type="EMBL" id="MLAK01000671">
    <property type="protein sequence ID" value="OHT08285.1"/>
    <property type="molecule type" value="Genomic_DNA"/>
</dbReference>
<sequence length="239" mass="27623">MTETEHFPWEDQLVEIKSRVGWSIKAFTPLLQHRWKLFARKRQTALQKLYNLPPNTISAILEHLYANCPIARTNLPAFKNCSIVSDLPFQSTYRQDILNLLHDTETCDFSLLANDSDEPVRVHRFILYARCGFFRRNISENPNFLEYRDQNMSKNALPMFAEYLYTGELEVTDPVAAIDLVGSGKTYEFRDQDEIDFLAMNAITKQLTEENAAPIRKRAVEKNMTNLVTQIDAAFPHSS</sequence>
<evidence type="ECO:0000313" key="3">
    <source>
        <dbReference type="Proteomes" id="UP000179807"/>
    </source>
</evidence>